<dbReference type="Proteomes" id="UP000501408">
    <property type="component" value="Chromosome 2"/>
</dbReference>
<reference evidence="1 2" key="1">
    <citation type="submission" date="2020-03" db="EMBL/GenBank/DDBJ databases">
        <title>Genome mining reveals the biosynthetic pathways of PHA and ectoines of the halophilic strain Salinivibrio costicola M318 isolated from fermented shrimp paste.</title>
        <authorList>
            <person name="Doan T.V."/>
            <person name="Tran L.T."/>
            <person name="Trieu T.A."/>
            <person name="Nguyen Q.V."/>
            <person name="Quach T.N."/>
            <person name="Phi T.Q."/>
            <person name="Kumar S."/>
        </authorList>
    </citation>
    <scope>NUCLEOTIDE SEQUENCE [LARGE SCALE GENOMIC DNA]</scope>
    <source>
        <strain evidence="1 2">M318</strain>
    </source>
</reference>
<proteinExistence type="predicted"/>
<evidence type="ECO:0008006" key="3">
    <source>
        <dbReference type="Google" id="ProtNLM"/>
    </source>
</evidence>
<evidence type="ECO:0000313" key="1">
    <source>
        <dbReference type="EMBL" id="QIR07540.1"/>
    </source>
</evidence>
<organism evidence="1 2">
    <name type="scientific">Salinivibrio costicola</name>
    <name type="common">Vibrio costicola</name>
    <dbReference type="NCBI Taxonomy" id="51367"/>
    <lineage>
        <taxon>Bacteria</taxon>
        <taxon>Pseudomonadati</taxon>
        <taxon>Pseudomonadota</taxon>
        <taxon>Gammaproteobacteria</taxon>
        <taxon>Vibrionales</taxon>
        <taxon>Vibrionaceae</taxon>
        <taxon>Salinivibrio</taxon>
    </lineage>
</organism>
<keyword evidence="2" id="KW-1185">Reference proteome</keyword>
<dbReference type="EMBL" id="CP050267">
    <property type="protein sequence ID" value="QIR07540.1"/>
    <property type="molecule type" value="Genomic_DNA"/>
</dbReference>
<name>A0ABX6K7N2_SALCS</name>
<sequence length="222" mass="24149">MKYTSEYTAYHQDRLVLTPRKRRHTATFLYVEIGLVLVRLGKHDIPVYAGQGFWLPFDCLYALMITPHTSLHQLTVSPRVTVSLPQSAGHVIPSALLHAGLTALEPLSGANQNTPATRRLHGVLLDQLVTLSPAIAKDASYQCVAACVDQANAGRPLEGDNAHFTFQACTQLTYSALCEYLTVRQLKAQLKSGNKLEAAATSLGLSHDTALALSDEYHAVLA</sequence>
<dbReference type="RefSeq" id="WP_167315134.1">
    <property type="nucleotide sequence ID" value="NZ_CP050267.1"/>
</dbReference>
<accession>A0ABX6K7N2</accession>
<evidence type="ECO:0000313" key="2">
    <source>
        <dbReference type="Proteomes" id="UP000501408"/>
    </source>
</evidence>
<gene>
    <name evidence="1" type="ORF">HBA18_14060</name>
</gene>
<protein>
    <recommendedName>
        <fullName evidence="3">AraC-type arabinose-binding/dimerisation domain-containing protein</fullName>
    </recommendedName>
</protein>